<protein>
    <submittedName>
        <fullName evidence="1">Uncharacterized protein</fullName>
    </submittedName>
</protein>
<dbReference type="EMBL" id="CM004393">
    <property type="protein sequence ID" value="KAG8650756.1"/>
    <property type="molecule type" value="Genomic_DNA"/>
</dbReference>
<dbReference type="Proteomes" id="UP000091857">
    <property type="component" value="Chromosome 7"/>
</dbReference>
<evidence type="ECO:0000313" key="1">
    <source>
        <dbReference type="EMBL" id="KAG8650756.1"/>
    </source>
</evidence>
<keyword evidence="2" id="KW-1185">Reference proteome</keyword>
<proteinExistence type="predicted"/>
<gene>
    <name evidence="1" type="ORF">MANES_07G071886v8</name>
</gene>
<accession>A0ACB7HIU0</accession>
<organism evidence="1 2">
    <name type="scientific">Manihot esculenta</name>
    <name type="common">Cassava</name>
    <name type="synonym">Jatropha manihot</name>
    <dbReference type="NCBI Taxonomy" id="3983"/>
    <lineage>
        <taxon>Eukaryota</taxon>
        <taxon>Viridiplantae</taxon>
        <taxon>Streptophyta</taxon>
        <taxon>Embryophyta</taxon>
        <taxon>Tracheophyta</taxon>
        <taxon>Spermatophyta</taxon>
        <taxon>Magnoliopsida</taxon>
        <taxon>eudicotyledons</taxon>
        <taxon>Gunneridae</taxon>
        <taxon>Pentapetalae</taxon>
        <taxon>rosids</taxon>
        <taxon>fabids</taxon>
        <taxon>Malpighiales</taxon>
        <taxon>Euphorbiaceae</taxon>
        <taxon>Crotonoideae</taxon>
        <taxon>Manihoteae</taxon>
        <taxon>Manihot</taxon>
    </lineage>
</organism>
<reference evidence="2" key="1">
    <citation type="journal article" date="2016" name="Nat. Biotechnol.">
        <title>Sequencing wild and cultivated cassava and related species reveals extensive interspecific hybridization and genetic diversity.</title>
        <authorList>
            <person name="Bredeson J.V."/>
            <person name="Lyons J.B."/>
            <person name="Prochnik S.E."/>
            <person name="Wu G.A."/>
            <person name="Ha C.M."/>
            <person name="Edsinger-Gonzales E."/>
            <person name="Grimwood J."/>
            <person name="Schmutz J."/>
            <person name="Rabbi I.Y."/>
            <person name="Egesi C."/>
            <person name="Nauluvula P."/>
            <person name="Lebot V."/>
            <person name="Ndunguru J."/>
            <person name="Mkamilo G."/>
            <person name="Bart R.S."/>
            <person name="Setter T.L."/>
            <person name="Gleadow R.M."/>
            <person name="Kulakow P."/>
            <person name="Ferguson M.E."/>
            <person name="Rounsley S."/>
            <person name="Rokhsar D.S."/>
        </authorList>
    </citation>
    <scope>NUCLEOTIDE SEQUENCE [LARGE SCALE GENOMIC DNA]</scope>
    <source>
        <strain evidence="2">cv. AM560-2</strain>
    </source>
</reference>
<sequence length="115" mass="13247">MTSFSINKLLPIFSGENYDYCAIQMKTYFISKKLWEIIEKGVIVASNSTPNEEEVKRLKEEKTKDAEALFYIQMASVESIFPRIVGAKFVKEAWETLKEELQGCIKVCIIKIQTL</sequence>
<comment type="caution">
    <text evidence="1">The sequence shown here is derived from an EMBL/GenBank/DDBJ whole genome shotgun (WGS) entry which is preliminary data.</text>
</comment>
<evidence type="ECO:0000313" key="2">
    <source>
        <dbReference type="Proteomes" id="UP000091857"/>
    </source>
</evidence>
<name>A0ACB7HIU0_MANES</name>